<dbReference type="PROSITE" id="PS00330">
    <property type="entry name" value="HEMOLYSIN_CALCIUM"/>
    <property type="match status" value="4"/>
</dbReference>
<dbReference type="Pfam" id="PF00353">
    <property type="entry name" value="HemolysinCabind"/>
    <property type="match status" value="5"/>
</dbReference>
<dbReference type="InterPro" id="IPR011049">
    <property type="entry name" value="Serralysin-like_metalloprot_C"/>
</dbReference>
<dbReference type="InterPro" id="IPR010566">
    <property type="entry name" value="Haemolys_ca-bd"/>
</dbReference>
<gene>
    <name evidence="5" type="ORF">MNBD_GAMMA24-535</name>
</gene>
<dbReference type="GO" id="GO:0004035">
    <property type="term" value="F:alkaline phosphatase activity"/>
    <property type="evidence" value="ECO:0007669"/>
    <property type="project" value="UniProtKB-EC"/>
</dbReference>
<dbReference type="EMBL" id="UOFZ01000172">
    <property type="protein sequence ID" value="VAX14362.1"/>
    <property type="molecule type" value="Genomic_DNA"/>
</dbReference>
<evidence type="ECO:0000313" key="5">
    <source>
        <dbReference type="EMBL" id="VAX14362.1"/>
    </source>
</evidence>
<feature type="region of interest" description="Disordered" evidence="3">
    <location>
        <begin position="1"/>
        <end position="39"/>
    </location>
</feature>
<dbReference type="InterPro" id="IPR001343">
    <property type="entry name" value="Hemolysn_Ca-bd"/>
</dbReference>
<protein>
    <submittedName>
        <fullName evidence="5">Alkaline phosphatase</fullName>
        <ecNumber evidence="5">3.1.3.1</ecNumber>
    </submittedName>
</protein>
<proteinExistence type="predicted"/>
<feature type="domain" description="Haemolysin-type calcium binding-related" evidence="4">
    <location>
        <begin position="426"/>
        <end position="462"/>
    </location>
</feature>
<organism evidence="5">
    <name type="scientific">hydrothermal vent metagenome</name>
    <dbReference type="NCBI Taxonomy" id="652676"/>
    <lineage>
        <taxon>unclassified sequences</taxon>
        <taxon>metagenomes</taxon>
        <taxon>ecological metagenomes</taxon>
    </lineage>
</organism>
<dbReference type="PANTHER" id="PTHR38340:SF1">
    <property type="entry name" value="S-LAYER PROTEIN"/>
    <property type="match status" value="1"/>
</dbReference>
<dbReference type="Gene3D" id="2.150.10.10">
    <property type="entry name" value="Serralysin-like metalloprotease, C-terminal"/>
    <property type="match status" value="3"/>
</dbReference>
<dbReference type="PRINTS" id="PR00313">
    <property type="entry name" value="CABNDNGRPT"/>
</dbReference>
<dbReference type="AlphaFoldDB" id="A0A3B1BE20"/>
<dbReference type="InterPro" id="IPR050557">
    <property type="entry name" value="RTX_toxin/Mannuronan_C5-epim"/>
</dbReference>
<evidence type="ECO:0000259" key="4">
    <source>
        <dbReference type="Pfam" id="PF06594"/>
    </source>
</evidence>
<dbReference type="GO" id="GO:0005576">
    <property type="term" value="C:extracellular region"/>
    <property type="evidence" value="ECO:0007669"/>
    <property type="project" value="UniProtKB-SubCell"/>
</dbReference>
<feature type="non-terminal residue" evidence="5">
    <location>
        <position position="1"/>
    </location>
</feature>
<sequence length="509" mass="53588">SSETLYGDGGNDVITGNGGNDQLYGGADNDRLSGGLGNDQLNGGRGNDMLLGGAGNDRLDGGAGADTLAGGAGNDTYYVDNAADKVIEAAGQGTDTIISNVSFDVNNPLPDNVENLILTGGATYIPNYGMYRARGIGNALDNTLTASVSFGVLEGKGGNDTFIGSNGRDDMTGGEGADTYRFFNTIKSVDEITAGAGDRIEITGYSPGDVSVERGDWVWGWDDSEDFPSEWSQPDSFWTNGQSVGLSMTQADGSGSVFLGVHDFFTASGGDALSMAGVYFDANNDGIFESQWSFQDIKTQLLTGTTAADTLYGFDASETLFGYGGNDVIIGGGGTDTLYGGAGNDVIQAGSRDYKYHSVPGDKTLLDGGTGNDVLYGSASDETYVFNAGYGQDTIVDYYSGDKDKIEAGFDPLSLIFERSQNNQNNMEMHIAGSTDTLTVKDWYKGNNNKVETIKARDGSALLDSQVNQLIQAMATFSKDNGSITWEQAIADRPDDVRTVIAAYWQPAA</sequence>
<dbReference type="EC" id="3.1.3.1" evidence="5"/>
<dbReference type="InterPro" id="IPR018511">
    <property type="entry name" value="Hemolysin-typ_Ca-bd_CS"/>
</dbReference>
<evidence type="ECO:0000256" key="3">
    <source>
        <dbReference type="SAM" id="MobiDB-lite"/>
    </source>
</evidence>
<comment type="subcellular location">
    <subcellularLocation>
        <location evidence="1">Secreted</location>
    </subcellularLocation>
</comment>
<dbReference type="SUPFAM" id="SSF51120">
    <property type="entry name" value="beta-Roll"/>
    <property type="match status" value="3"/>
</dbReference>
<name>A0A3B1BE20_9ZZZZ</name>
<evidence type="ECO:0000256" key="1">
    <source>
        <dbReference type="ARBA" id="ARBA00004613"/>
    </source>
</evidence>
<evidence type="ECO:0000256" key="2">
    <source>
        <dbReference type="ARBA" id="ARBA00022525"/>
    </source>
</evidence>
<dbReference type="GO" id="GO:0005509">
    <property type="term" value="F:calcium ion binding"/>
    <property type="evidence" value="ECO:0007669"/>
    <property type="project" value="InterPro"/>
</dbReference>
<dbReference type="Pfam" id="PF06594">
    <property type="entry name" value="HCBP_related"/>
    <property type="match status" value="1"/>
</dbReference>
<dbReference type="PANTHER" id="PTHR38340">
    <property type="entry name" value="S-LAYER PROTEIN"/>
    <property type="match status" value="1"/>
</dbReference>
<reference evidence="5" key="1">
    <citation type="submission" date="2018-06" db="EMBL/GenBank/DDBJ databases">
        <authorList>
            <person name="Zhirakovskaya E."/>
        </authorList>
    </citation>
    <scope>NUCLEOTIDE SEQUENCE</scope>
</reference>
<keyword evidence="5" id="KW-0378">Hydrolase</keyword>
<accession>A0A3B1BE20</accession>
<keyword evidence="2" id="KW-0964">Secreted</keyword>